<accession>A0AAU7CJZ6</accession>
<dbReference type="EMBL" id="CP155447">
    <property type="protein sequence ID" value="XBH05594.1"/>
    <property type="molecule type" value="Genomic_DNA"/>
</dbReference>
<name>A0AAU7CJZ6_9BACT</name>
<dbReference type="RefSeq" id="WP_406698428.1">
    <property type="nucleotide sequence ID" value="NZ_CP155447.1"/>
</dbReference>
<gene>
    <name evidence="1" type="ORF">V5E97_06120</name>
</gene>
<dbReference type="AlphaFoldDB" id="A0AAU7CJZ6"/>
<evidence type="ECO:0000313" key="1">
    <source>
        <dbReference type="EMBL" id="XBH05594.1"/>
    </source>
</evidence>
<proteinExistence type="predicted"/>
<protein>
    <submittedName>
        <fullName evidence="1">Uncharacterized protein</fullName>
    </submittedName>
</protein>
<organism evidence="1">
    <name type="scientific">Singulisphaera sp. Ch08</name>
    <dbReference type="NCBI Taxonomy" id="3120278"/>
    <lineage>
        <taxon>Bacteria</taxon>
        <taxon>Pseudomonadati</taxon>
        <taxon>Planctomycetota</taxon>
        <taxon>Planctomycetia</taxon>
        <taxon>Isosphaerales</taxon>
        <taxon>Isosphaeraceae</taxon>
        <taxon>Singulisphaera</taxon>
    </lineage>
</organism>
<sequence length="41" mass="4511">MTSFMEKMAGTPAFHGVTSLPDAGSCYAFAHQSMWVHLYAM</sequence>
<reference evidence="1" key="1">
    <citation type="submission" date="2024-05" db="EMBL/GenBank/DDBJ databases">
        <title>Planctomycetes of the genus Singulisphaera possess chitinolytic capabilities.</title>
        <authorList>
            <person name="Ivanova A."/>
        </authorList>
    </citation>
    <scope>NUCLEOTIDE SEQUENCE</scope>
    <source>
        <strain evidence="1">Ch08T</strain>
    </source>
</reference>